<dbReference type="Proteomes" id="UP000829580">
    <property type="component" value="Chromosome"/>
</dbReference>
<keyword evidence="4" id="KW-1185">Reference proteome</keyword>
<dbReference type="GeneID" id="71062037"/>
<proteinExistence type="predicted"/>
<evidence type="ECO:0000313" key="3">
    <source>
        <dbReference type="Proteomes" id="UP000321311"/>
    </source>
</evidence>
<sequence length="95" mass="10919">MCLFSTNAKNAKIKKRIAQLKRELVPVNHWSSQNDSFENISELFNTWKQKGRHALYHLNEQATELKKKAKENPKKTLALAAGLVVASLLLIRKNY</sequence>
<protein>
    <submittedName>
        <fullName evidence="1">Uncharacterized protein</fullName>
    </submittedName>
</protein>
<organism evidence="1 3">
    <name type="scientific">Bartonella krasnovii</name>
    <dbReference type="NCBI Taxonomy" id="2267275"/>
    <lineage>
        <taxon>Bacteria</taxon>
        <taxon>Pseudomonadati</taxon>
        <taxon>Pseudomonadota</taxon>
        <taxon>Alphaproteobacteria</taxon>
        <taxon>Hyphomicrobiales</taxon>
        <taxon>Bartonellaceae</taxon>
        <taxon>Bartonella</taxon>
    </lineage>
</organism>
<evidence type="ECO:0000313" key="4">
    <source>
        <dbReference type="Proteomes" id="UP000829580"/>
    </source>
</evidence>
<evidence type="ECO:0000313" key="1">
    <source>
        <dbReference type="EMBL" id="QEE12843.1"/>
    </source>
</evidence>
<reference evidence="1" key="2">
    <citation type="journal article" date="2020" name="Int. J. Syst. Evol. Microbiol.">
        <title>Bartonella kosoyi sp. nov. and Bartonella krasnovii sp. nov., two novel species closely related to the zoonotic Bartonella elizabethae, isolated from black rats and wild desert rodent-fleas.</title>
        <authorList>
            <person name="Gutierrez R."/>
            <person name="Shalit T."/>
            <person name="Markus B."/>
            <person name="Yuan C."/>
            <person name="Nachum-Biala Y."/>
            <person name="Elad D."/>
            <person name="Harrus S."/>
        </authorList>
    </citation>
    <scope>NUCLEOTIDE SEQUENCE</scope>
    <source>
        <strain evidence="1">OE 1-1</strain>
    </source>
</reference>
<dbReference type="AlphaFoldDB" id="A0A5B9D2V7"/>
<dbReference type="Proteomes" id="UP000321311">
    <property type="component" value="Chromosome"/>
</dbReference>
<reference evidence="2 4" key="3">
    <citation type="submission" date="2022-02" db="EMBL/GenBank/DDBJ databases">
        <title>Genomic structural plasticity of rodent-associated Bartonella in nature.</title>
        <authorList>
            <person name="Sousa K.C.M."/>
            <person name="Gutierrez R."/>
            <person name="Yahalomi D."/>
            <person name="Shalit T."/>
            <person name="Markus B."/>
            <person name="Nachum-Biala Y."/>
            <person name="Hawlena H."/>
            <person name="Marcos-Hadad E."/>
            <person name="Hazkani-Covo E."/>
            <person name="Neves H.R."/>
            <person name="Covo S."/>
            <person name="Harrus S."/>
        </authorList>
    </citation>
    <scope>NUCLEOTIDE SEQUENCE [LARGE SCALE GENOMIC DNA]</scope>
    <source>
        <strain evidence="2 4">B35_1_2</strain>
    </source>
</reference>
<dbReference type="RefSeq" id="WP_120121293.1">
    <property type="nucleotide sequence ID" value="NZ_CP031844.2"/>
</dbReference>
<reference evidence="3" key="1">
    <citation type="submission" date="2019-07" db="EMBL/GenBank/DDBJ databases">
        <title>Bartonella kosoyii sp. nov. and Bartonella krasnovii sp. nov., two novel members of the Bartonella elizabethae complex sensu lato, isolated from black rats and wild desert rodent-fleas.</title>
        <authorList>
            <person name="Gutierrez R."/>
            <person name="Shalit T."/>
            <person name="Markus B."/>
            <person name="Yuan C."/>
            <person name="Nachum-Biala Y."/>
            <person name="Elad D."/>
            <person name="Harrus S."/>
        </authorList>
    </citation>
    <scope>NUCLEOTIDE SEQUENCE [LARGE SCALE GENOMIC DNA]</scope>
    <source>
        <strain evidence="3">OE 1-1</strain>
    </source>
</reference>
<dbReference type="EMBL" id="CP031844">
    <property type="protein sequence ID" value="QEE12843.1"/>
    <property type="molecule type" value="Genomic_DNA"/>
</dbReference>
<dbReference type="KEGG" id="barn:D1092_07855"/>
<name>A0A5B9D2V7_9HYPH</name>
<accession>A0A5B9D2V7</accession>
<dbReference type="OrthoDB" id="7924599at2"/>
<gene>
    <name evidence="1" type="ORF">D1092_07855</name>
    <name evidence="2" type="ORF">MNL13_07160</name>
</gene>
<evidence type="ECO:0000313" key="2">
    <source>
        <dbReference type="EMBL" id="UNF28969.1"/>
    </source>
</evidence>
<dbReference type="EMBL" id="CP093033">
    <property type="protein sequence ID" value="UNF28969.1"/>
    <property type="molecule type" value="Genomic_DNA"/>
</dbReference>